<sequence>MGLVTTMRNRNDEASTNMEECAEMSHVGGDMPDGQVDQWGTEQDGVIPQGDS</sequence>
<proteinExistence type="predicted"/>
<evidence type="ECO:0000256" key="1">
    <source>
        <dbReference type="SAM" id="MobiDB-lite"/>
    </source>
</evidence>
<protein>
    <submittedName>
        <fullName evidence="2">Uncharacterized protein</fullName>
    </submittedName>
</protein>
<evidence type="ECO:0000313" key="2">
    <source>
        <dbReference type="EMBL" id="EAY80992.1"/>
    </source>
</evidence>
<evidence type="ECO:0000313" key="3">
    <source>
        <dbReference type="Proteomes" id="UP000007015"/>
    </source>
</evidence>
<reference evidence="2 3" key="1">
    <citation type="journal article" date="2005" name="PLoS Biol.">
        <title>The genomes of Oryza sativa: a history of duplications.</title>
        <authorList>
            <person name="Yu J."/>
            <person name="Wang J."/>
            <person name="Lin W."/>
            <person name="Li S."/>
            <person name="Li H."/>
            <person name="Zhou J."/>
            <person name="Ni P."/>
            <person name="Dong W."/>
            <person name="Hu S."/>
            <person name="Zeng C."/>
            <person name="Zhang J."/>
            <person name="Zhang Y."/>
            <person name="Li R."/>
            <person name="Xu Z."/>
            <person name="Li S."/>
            <person name="Li X."/>
            <person name="Zheng H."/>
            <person name="Cong L."/>
            <person name="Lin L."/>
            <person name="Yin J."/>
            <person name="Geng J."/>
            <person name="Li G."/>
            <person name="Shi J."/>
            <person name="Liu J."/>
            <person name="Lv H."/>
            <person name="Li J."/>
            <person name="Wang J."/>
            <person name="Deng Y."/>
            <person name="Ran L."/>
            <person name="Shi X."/>
            <person name="Wang X."/>
            <person name="Wu Q."/>
            <person name="Li C."/>
            <person name="Ren X."/>
            <person name="Wang J."/>
            <person name="Wang X."/>
            <person name="Li D."/>
            <person name="Liu D."/>
            <person name="Zhang X."/>
            <person name="Ji Z."/>
            <person name="Zhao W."/>
            <person name="Sun Y."/>
            <person name="Zhang Z."/>
            <person name="Bao J."/>
            <person name="Han Y."/>
            <person name="Dong L."/>
            <person name="Ji J."/>
            <person name="Chen P."/>
            <person name="Wu S."/>
            <person name="Liu J."/>
            <person name="Xiao Y."/>
            <person name="Bu D."/>
            <person name="Tan J."/>
            <person name="Yang L."/>
            <person name="Ye C."/>
            <person name="Zhang J."/>
            <person name="Xu J."/>
            <person name="Zhou Y."/>
            <person name="Yu Y."/>
            <person name="Zhang B."/>
            <person name="Zhuang S."/>
            <person name="Wei H."/>
            <person name="Liu B."/>
            <person name="Lei M."/>
            <person name="Yu H."/>
            <person name="Li Y."/>
            <person name="Xu H."/>
            <person name="Wei S."/>
            <person name="He X."/>
            <person name="Fang L."/>
            <person name="Zhang Z."/>
            <person name="Zhang Y."/>
            <person name="Huang X."/>
            <person name="Su Z."/>
            <person name="Tong W."/>
            <person name="Li J."/>
            <person name="Tong Z."/>
            <person name="Li S."/>
            <person name="Ye J."/>
            <person name="Wang L."/>
            <person name="Fang L."/>
            <person name="Lei T."/>
            <person name="Chen C."/>
            <person name="Chen H."/>
            <person name="Xu Z."/>
            <person name="Li H."/>
            <person name="Huang H."/>
            <person name="Zhang F."/>
            <person name="Xu H."/>
            <person name="Li N."/>
            <person name="Zhao C."/>
            <person name="Li S."/>
            <person name="Dong L."/>
            <person name="Huang Y."/>
            <person name="Li L."/>
            <person name="Xi Y."/>
            <person name="Qi Q."/>
            <person name="Li W."/>
            <person name="Zhang B."/>
            <person name="Hu W."/>
            <person name="Zhang Y."/>
            <person name="Tian X."/>
            <person name="Jiao Y."/>
            <person name="Liang X."/>
            <person name="Jin J."/>
            <person name="Gao L."/>
            <person name="Zheng W."/>
            <person name="Hao B."/>
            <person name="Liu S."/>
            <person name="Wang W."/>
            <person name="Yuan L."/>
            <person name="Cao M."/>
            <person name="McDermott J."/>
            <person name="Samudrala R."/>
            <person name="Wang J."/>
            <person name="Wong G.K."/>
            <person name="Yang H."/>
        </authorList>
    </citation>
    <scope>NUCLEOTIDE SEQUENCE [LARGE SCALE GENOMIC DNA]</scope>
    <source>
        <strain evidence="3">cv. 93-11</strain>
    </source>
</reference>
<dbReference type="AlphaFoldDB" id="A2ZEF8"/>
<organism evidence="2 3">
    <name type="scientific">Oryza sativa subsp. indica</name>
    <name type="common">Rice</name>
    <dbReference type="NCBI Taxonomy" id="39946"/>
    <lineage>
        <taxon>Eukaryota</taxon>
        <taxon>Viridiplantae</taxon>
        <taxon>Streptophyta</taxon>
        <taxon>Embryophyta</taxon>
        <taxon>Tracheophyta</taxon>
        <taxon>Spermatophyta</taxon>
        <taxon>Magnoliopsida</taxon>
        <taxon>Liliopsida</taxon>
        <taxon>Poales</taxon>
        <taxon>Poaceae</taxon>
        <taxon>BOP clade</taxon>
        <taxon>Oryzoideae</taxon>
        <taxon>Oryzeae</taxon>
        <taxon>Oryzinae</taxon>
        <taxon>Oryza</taxon>
        <taxon>Oryza sativa</taxon>
    </lineage>
</organism>
<dbReference type="HOGENOM" id="CLU_3090624_0_0_1"/>
<feature type="region of interest" description="Disordered" evidence="1">
    <location>
        <begin position="25"/>
        <end position="52"/>
    </location>
</feature>
<gene>
    <name evidence="2" type="ORF">OsI_36175</name>
</gene>
<keyword evidence="3" id="KW-1185">Reference proteome</keyword>
<dbReference type="Proteomes" id="UP000007015">
    <property type="component" value="Chromosome 11"/>
</dbReference>
<dbReference type="EMBL" id="CM000136">
    <property type="protein sequence ID" value="EAY80992.1"/>
    <property type="molecule type" value="Genomic_DNA"/>
</dbReference>
<dbReference type="Gramene" id="BGIOSGA033961-TA">
    <property type="protein sequence ID" value="BGIOSGA033961-PA"/>
    <property type="gene ID" value="BGIOSGA033961"/>
</dbReference>
<name>A2ZEF8_ORYSI</name>
<accession>A2ZEF8</accession>